<dbReference type="EMBL" id="CACSIM010000003">
    <property type="protein sequence ID" value="CAA0106545.1"/>
    <property type="molecule type" value="Genomic_DNA"/>
</dbReference>
<gene>
    <name evidence="2" type="ORF">IHBHHGIJ_02981</name>
    <name evidence="1" type="ORF">KFEGEMFD_02354</name>
</gene>
<evidence type="ECO:0000313" key="3">
    <source>
        <dbReference type="Proteomes" id="UP000435877"/>
    </source>
</evidence>
<reference evidence="3 4" key="1">
    <citation type="submission" date="2019-11" db="EMBL/GenBank/DDBJ databases">
        <authorList>
            <person name="Holert J."/>
        </authorList>
    </citation>
    <scope>NUCLEOTIDE SEQUENCE [LARGE SCALE GENOMIC DNA]</scope>
    <source>
        <strain evidence="1">BC3_2A</strain>
        <strain evidence="2">SB11_1A</strain>
    </source>
</reference>
<protein>
    <submittedName>
        <fullName evidence="2">Uncharacterized protein</fullName>
    </submittedName>
</protein>
<accession>A0A5S9PQ70</accession>
<dbReference type="Proteomes" id="UP000435877">
    <property type="component" value="Unassembled WGS sequence"/>
</dbReference>
<name>A0A5S9PQ70_9GAMM</name>
<evidence type="ECO:0000313" key="2">
    <source>
        <dbReference type="EMBL" id="CAA0106703.1"/>
    </source>
</evidence>
<evidence type="ECO:0000313" key="4">
    <source>
        <dbReference type="Proteomes" id="UP000439591"/>
    </source>
</evidence>
<dbReference type="EMBL" id="CACSIK010000002">
    <property type="protein sequence ID" value="CAA0106703.1"/>
    <property type="molecule type" value="Genomic_DNA"/>
</dbReference>
<keyword evidence="3" id="KW-1185">Reference proteome</keyword>
<organism evidence="2 3">
    <name type="scientific">Zhongshania aliphaticivorans</name>
    <dbReference type="NCBI Taxonomy" id="1470434"/>
    <lineage>
        <taxon>Bacteria</taxon>
        <taxon>Pseudomonadati</taxon>
        <taxon>Pseudomonadota</taxon>
        <taxon>Gammaproteobacteria</taxon>
        <taxon>Cellvibrionales</taxon>
        <taxon>Spongiibacteraceae</taxon>
        <taxon>Zhongshania</taxon>
    </lineage>
</organism>
<dbReference type="Proteomes" id="UP000439591">
    <property type="component" value="Unassembled WGS sequence"/>
</dbReference>
<proteinExistence type="predicted"/>
<sequence>MLDNSVEAYGATLELHVSKDTHLKCHAKARKAWRSWRDLERQFAPFGDMPLTLIEQLQLVNPIHVRRSTDKNNPEVFEFFGGFASVAFVMDGRLDRALFCVHNKPTTKVVQDTATSSLLTPLLYSLHRKDGLSSLYKSVNTYFSKSELKSLFPGGGLSLSRMAKLAGVGISQCRAKPASKDKIEAQGTILQAIFDENDLDY</sequence>
<dbReference type="AlphaFoldDB" id="A0A5S9PQ70"/>
<evidence type="ECO:0000313" key="1">
    <source>
        <dbReference type="EMBL" id="CAA0106545.1"/>
    </source>
</evidence>